<comment type="similarity">
    <text evidence="1">Belongs to the SURF1 family.</text>
</comment>
<evidence type="ECO:0000313" key="3">
    <source>
        <dbReference type="EMBL" id="OYN90297.1"/>
    </source>
</evidence>
<dbReference type="InterPro" id="IPR002994">
    <property type="entry name" value="Surf1/Shy1"/>
</dbReference>
<keyword evidence="4" id="KW-1185">Reference proteome</keyword>
<keyword evidence="1" id="KW-0472">Membrane</keyword>
<feature type="region of interest" description="Disordered" evidence="2">
    <location>
        <begin position="1"/>
        <end position="21"/>
    </location>
</feature>
<dbReference type="Pfam" id="PF02104">
    <property type="entry name" value="SURF1"/>
    <property type="match status" value="1"/>
</dbReference>
<dbReference type="OrthoDB" id="3266379at2"/>
<feature type="compositionally biased region" description="Pro residues" evidence="2">
    <location>
        <begin position="1"/>
        <end position="17"/>
    </location>
</feature>
<proteinExistence type="inferred from homology"/>
<reference evidence="3 4" key="1">
    <citation type="submission" date="2017-07" db="EMBL/GenBank/DDBJ databases">
        <title>Draft whole genome sequences of clinical Proprionibacteriaceae strains.</title>
        <authorList>
            <person name="Bernier A.-M."/>
            <person name="Bernard K."/>
            <person name="Domingo M.-C."/>
        </authorList>
    </citation>
    <scope>NUCLEOTIDE SEQUENCE [LARGE SCALE GENOMIC DNA]</scope>
    <source>
        <strain evidence="3 4">NML 150081</strain>
    </source>
</reference>
<dbReference type="CDD" id="cd06662">
    <property type="entry name" value="SURF1"/>
    <property type="match status" value="1"/>
</dbReference>
<evidence type="ECO:0000313" key="4">
    <source>
        <dbReference type="Proteomes" id="UP000216300"/>
    </source>
</evidence>
<comment type="caution">
    <text evidence="1">Lacks conserved residue(s) required for the propagation of feature annotation.</text>
</comment>
<comment type="subcellular location">
    <subcellularLocation>
        <location evidence="1">Cell membrane</location>
        <topology evidence="1">Multi-pass membrane protein</topology>
    </subcellularLocation>
</comment>
<keyword evidence="1" id="KW-1003">Cell membrane</keyword>
<sequence length="304" mass="31513">MMTSPTPPSVAEPGPEPESPHVRRRWLLPTLIIALGVVAASIMVGLGLWQAQVFVDQGLSAADSRAQMAPEPLEEYAPIGGPTGDIYGRPVTTSGVYDSTDEVLIPDHRNRGFYRVLTKLVRDDGTVVPVVRGTVTDPASVPAPPAGVQQVTGIFLPSEPDLGAVPEGQLSSVRLSLLAQTWPETMVSGFVTAEPQLAAAYGMDEAPVELPSGEGSGRNQGYALQWWVFAAFALGMSIKIARDISHGQNTLGGATGPAGAGPASPTQAPKKKRRLGGSMGGATGSAPSRAPTEQTSGPDDSSEA</sequence>
<dbReference type="Proteomes" id="UP000216300">
    <property type="component" value="Unassembled WGS sequence"/>
</dbReference>
<dbReference type="PROSITE" id="PS50895">
    <property type="entry name" value="SURF1"/>
    <property type="match status" value="1"/>
</dbReference>
<organism evidence="3 4">
    <name type="scientific">Parenemella sanctibonifatiensis</name>
    <dbReference type="NCBI Taxonomy" id="2016505"/>
    <lineage>
        <taxon>Bacteria</taxon>
        <taxon>Bacillati</taxon>
        <taxon>Actinomycetota</taxon>
        <taxon>Actinomycetes</taxon>
        <taxon>Propionibacteriales</taxon>
        <taxon>Propionibacteriaceae</taxon>
        <taxon>Parenemella</taxon>
    </lineage>
</organism>
<feature type="compositionally biased region" description="Polar residues" evidence="2">
    <location>
        <begin position="291"/>
        <end position="304"/>
    </location>
</feature>
<comment type="caution">
    <text evidence="3">The sequence shown here is derived from an EMBL/GenBank/DDBJ whole genome shotgun (WGS) entry which is preliminary data.</text>
</comment>
<feature type="region of interest" description="Disordered" evidence="2">
    <location>
        <begin position="252"/>
        <end position="304"/>
    </location>
</feature>
<keyword evidence="1" id="KW-0812">Transmembrane</keyword>
<name>A0A255EFI4_9ACTN</name>
<evidence type="ECO:0000256" key="2">
    <source>
        <dbReference type="SAM" id="MobiDB-lite"/>
    </source>
</evidence>
<gene>
    <name evidence="3" type="ORF">CGZ91_09055</name>
</gene>
<keyword evidence="1" id="KW-1133">Transmembrane helix</keyword>
<evidence type="ECO:0000256" key="1">
    <source>
        <dbReference type="RuleBase" id="RU363076"/>
    </source>
</evidence>
<protein>
    <recommendedName>
        <fullName evidence="1">SURF1-like protein</fullName>
    </recommendedName>
</protein>
<accession>A0A255EFI4</accession>
<feature type="transmembrane region" description="Helical" evidence="1">
    <location>
        <begin position="26"/>
        <end position="49"/>
    </location>
</feature>
<dbReference type="GO" id="GO:0005886">
    <property type="term" value="C:plasma membrane"/>
    <property type="evidence" value="ECO:0007669"/>
    <property type="project" value="UniProtKB-SubCell"/>
</dbReference>
<dbReference type="AlphaFoldDB" id="A0A255EFI4"/>
<dbReference type="EMBL" id="NMVJ01000007">
    <property type="protein sequence ID" value="OYN90297.1"/>
    <property type="molecule type" value="Genomic_DNA"/>
</dbReference>